<sequence length="201" mass="22267">MFKVGMFKAHPPIPPLSERASRFIRSCFEPDPVRRPTATQLLQDIFIQQYVHHSNRSGSMNKKHIDGKNREIQRSSSHMSGMGLSTMNAAAKETLTVKETSTSQTHINNGKKARRSTRQRNAGEKLHLLISQAPDASNDNSNNRSISPCTFHLSQPSSPYILGHTQALREECALITSITTPSMSHAESGPQRVGEARPSPK</sequence>
<evidence type="ECO:0000256" key="6">
    <source>
        <dbReference type="SAM" id="MobiDB-lite"/>
    </source>
</evidence>
<evidence type="ECO:0000256" key="3">
    <source>
        <dbReference type="ARBA" id="ARBA00022741"/>
    </source>
</evidence>
<organism evidence="7 8">
    <name type="scientific">Steinernema glaseri</name>
    <dbReference type="NCBI Taxonomy" id="37863"/>
    <lineage>
        <taxon>Eukaryota</taxon>
        <taxon>Metazoa</taxon>
        <taxon>Ecdysozoa</taxon>
        <taxon>Nematoda</taxon>
        <taxon>Chromadorea</taxon>
        <taxon>Rhabditida</taxon>
        <taxon>Tylenchina</taxon>
        <taxon>Panagrolaimomorpha</taxon>
        <taxon>Strongyloidoidea</taxon>
        <taxon>Steinernematidae</taxon>
        <taxon>Steinernema</taxon>
    </lineage>
</organism>
<dbReference type="GO" id="GO:0005524">
    <property type="term" value="F:ATP binding"/>
    <property type="evidence" value="ECO:0007669"/>
    <property type="project" value="UniProtKB-KW"/>
</dbReference>
<evidence type="ECO:0000256" key="1">
    <source>
        <dbReference type="ARBA" id="ARBA00022527"/>
    </source>
</evidence>
<keyword evidence="3" id="KW-0547">Nucleotide-binding</keyword>
<dbReference type="InterPro" id="IPR011009">
    <property type="entry name" value="Kinase-like_dom_sf"/>
</dbReference>
<dbReference type="PANTHER" id="PTHR11584">
    <property type="entry name" value="SERINE/THREONINE PROTEIN KINASE"/>
    <property type="match status" value="1"/>
</dbReference>
<evidence type="ECO:0000313" key="7">
    <source>
        <dbReference type="Proteomes" id="UP000095287"/>
    </source>
</evidence>
<dbReference type="Gene3D" id="1.10.510.10">
    <property type="entry name" value="Transferase(Phosphotransferase) domain 1"/>
    <property type="match status" value="1"/>
</dbReference>
<dbReference type="WBParaSite" id="L893_g28914.t1">
    <property type="protein sequence ID" value="L893_g28914.t1"/>
    <property type="gene ID" value="L893_g28914"/>
</dbReference>
<keyword evidence="5" id="KW-0067">ATP-binding</keyword>
<feature type="region of interest" description="Disordered" evidence="6">
    <location>
        <begin position="96"/>
        <end position="120"/>
    </location>
</feature>
<name>A0A1I7ZQH4_9BILA</name>
<dbReference type="GO" id="GO:0004674">
    <property type="term" value="F:protein serine/threonine kinase activity"/>
    <property type="evidence" value="ECO:0007669"/>
    <property type="project" value="UniProtKB-KW"/>
</dbReference>
<evidence type="ECO:0000256" key="4">
    <source>
        <dbReference type="ARBA" id="ARBA00022777"/>
    </source>
</evidence>
<feature type="compositionally biased region" description="Basic residues" evidence="6">
    <location>
        <begin position="109"/>
        <end position="118"/>
    </location>
</feature>
<keyword evidence="1" id="KW-0723">Serine/threonine-protein kinase</keyword>
<dbReference type="PANTHER" id="PTHR11584:SF394">
    <property type="entry name" value="APOPTOTIC SIGNAL-REGULATING KINASE 1, ISOFORM C"/>
    <property type="match status" value="1"/>
</dbReference>
<dbReference type="AlphaFoldDB" id="A0A1I7ZQH4"/>
<feature type="compositionally biased region" description="Polar residues" evidence="6">
    <location>
        <begin position="97"/>
        <end position="108"/>
    </location>
</feature>
<keyword evidence="4" id="KW-0418">Kinase</keyword>
<accession>A0A1I7ZQH4</accession>
<proteinExistence type="predicted"/>
<evidence type="ECO:0000256" key="2">
    <source>
        <dbReference type="ARBA" id="ARBA00022679"/>
    </source>
</evidence>
<evidence type="ECO:0000313" key="8">
    <source>
        <dbReference type="WBParaSite" id="L893_g28914.t1"/>
    </source>
</evidence>
<keyword evidence="7" id="KW-1185">Reference proteome</keyword>
<reference evidence="8" key="1">
    <citation type="submission" date="2016-11" db="UniProtKB">
        <authorList>
            <consortium name="WormBaseParasite"/>
        </authorList>
    </citation>
    <scope>IDENTIFICATION</scope>
</reference>
<keyword evidence="2" id="KW-0808">Transferase</keyword>
<evidence type="ECO:0000256" key="5">
    <source>
        <dbReference type="ARBA" id="ARBA00022840"/>
    </source>
</evidence>
<feature type="region of interest" description="Disordered" evidence="6">
    <location>
        <begin position="179"/>
        <end position="201"/>
    </location>
</feature>
<dbReference type="Proteomes" id="UP000095287">
    <property type="component" value="Unplaced"/>
</dbReference>
<protein>
    <submittedName>
        <fullName evidence="8">Protein kinase domain-containing protein</fullName>
    </submittedName>
</protein>
<dbReference type="SUPFAM" id="SSF56112">
    <property type="entry name" value="Protein kinase-like (PK-like)"/>
    <property type="match status" value="1"/>
</dbReference>